<dbReference type="EMBL" id="JANBUP010004216">
    <property type="protein sequence ID" value="KAJ2794602.1"/>
    <property type="molecule type" value="Genomic_DNA"/>
</dbReference>
<proteinExistence type="predicted"/>
<dbReference type="Proteomes" id="UP001140096">
    <property type="component" value="Unassembled WGS sequence"/>
</dbReference>
<feature type="non-terminal residue" evidence="1">
    <location>
        <position position="281"/>
    </location>
</feature>
<organism evidence="1 2">
    <name type="scientific">Coemansia furcata</name>
    <dbReference type="NCBI Taxonomy" id="417177"/>
    <lineage>
        <taxon>Eukaryota</taxon>
        <taxon>Fungi</taxon>
        <taxon>Fungi incertae sedis</taxon>
        <taxon>Zoopagomycota</taxon>
        <taxon>Kickxellomycotina</taxon>
        <taxon>Kickxellomycetes</taxon>
        <taxon>Kickxellales</taxon>
        <taxon>Kickxellaceae</taxon>
        <taxon>Coemansia</taxon>
    </lineage>
</organism>
<gene>
    <name evidence="1" type="ORF">H4S07_006711</name>
</gene>
<sequence length="281" mass="29698">DLSNRGGAAATTTLLAPLSRPTALKPDAMLSKWAAAVANEERMGQLPGWQHPQSKLGGNGSSDEGQQTQRPVDLAPPPATASSPYKLSSSDIGIEIKPLSGGLTQLRRHEPNAASLTLKDGRRKVSRRVPAAKPMSGLLYRGRSYSTPSDIPVAPSQDDVVDSSPMPTGDVLEADEMVDRLSQADGAPAAHRPDVQPVRRPWLLATRSATPSRSNIVDSGNTKDMLDAHLPASALYRKRALALRRASGSPTKTLVAPEELTASAILPEEPNGITSMIAIST</sequence>
<keyword evidence="2" id="KW-1185">Reference proteome</keyword>
<name>A0ACC1KTC0_9FUNG</name>
<comment type="caution">
    <text evidence="1">The sequence shown here is derived from an EMBL/GenBank/DDBJ whole genome shotgun (WGS) entry which is preliminary data.</text>
</comment>
<evidence type="ECO:0000313" key="2">
    <source>
        <dbReference type="Proteomes" id="UP001140096"/>
    </source>
</evidence>
<protein>
    <submittedName>
        <fullName evidence="1">Uncharacterized protein</fullName>
    </submittedName>
</protein>
<evidence type="ECO:0000313" key="1">
    <source>
        <dbReference type="EMBL" id="KAJ2794602.1"/>
    </source>
</evidence>
<accession>A0ACC1KTC0</accession>
<reference evidence="1" key="1">
    <citation type="submission" date="2022-07" db="EMBL/GenBank/DDBJ databases">
        <title>Phylogenomic reconstructions and comparative analyses of Kickxellomycotina fungi.</title>
        <authorList>
            <person name="Reynolds N.K."/>
            <person name="Stajich J.E."/>
            <person name="Barry K."/>
            <person name="Grigoriev I.V."/>
            <person name="Crous P."/>
            <person name="Smith M.E."/>
        </authorList>
    </citation>
    <scope>NUCLEOTIDE SEQUENCE</scope>
    <source>
        <strain evidence="1">CBS 102833</strain>
    </source>
</reference>
<feature type="non-terminal residue" evidence="1">
    <location>
        <position position="1"/>
    </location>
</feature>